<dbReference type="RefSeq" id="WP_120765646.1">
    <property type="nucleotide sequence ID" value="NZ_CP033169.1"/>
</dbReference>
<organism evidence="2 3">
    <name type="scientific">Biomaibacter acetigenes</name>
    <dbReference type="NCBI Taxonomy" id="2316383"/>
    <lineage>
        <taxon>Bacteria</taxon>
        <taxon>Bacillati</taxon>
        <taxon>Bacillota</taxon>
        <taxon>Clostridia</taxon>
        <taxon>Thermosediminibacterales</taxon>
        <taxon>Tepidanaerobacteraceae</taxon>
        <taxon>Biomaibacter</taxon>
    </lineage>
</organism>
<evidence type="ECO:0000313" key="3">
    <source>
        <dbReference type="Proteomes" id="UP000280960"/>
    </source>
</evidence>
<dbReference type="EMBL" id="CP033169">
    <property type="protein sequence ID" value="AYO31248.1"/>
    <property type="molecule type" value="Genomic_DNA"/>
</dbReference>
<accession>A0A3G2R863</accession>
<dbReference type="GO" id="GO:0004527">
    <property type="term" value="F:exonuclease activity"/>
    <property type="evidence" value="ECO:0007669"/>
    <property type="project" value="UniProtKB-KW"/>
</dbReference>
<keyword evidence="1" id="KW-0175">Coiled coil</keyword>
<reference evidence="2 3" key="1">
    <citation type="submission" date="2018-10" db="EMBL/GenBank/DDBJ databases">
        <authorList>
            <person name="Zhang X."/>
        </authorList>
    </citation>
    <scope>NUCLEOTIDE SEQUENCE [LARGE SCALE GENOMIC DNA]</scope>
    <source>
        <strain evidence="2 3">SK-G1</strain>
    </source>
</reference>
<keyword evidence="2" id="KW-0378">Hydrolase</keyword>
<dbReference type="AlphaFoldDB" id="A0A3G2R863"/>
<evidence type="ECO:0000313" key="2">
    <source>
        <dbReference type="EMBL" id="AYO31248.1"/>
    </source>
</evidence>
<dbReference type="Proteomes" id="UP000280960">
    <property type="component" value="Chromosome"/>
</dbReference>
<gene>
    <name evidence="2" type="ORF">D2962_12140</name>
</gene>
<proteinExistence type="predicted"/>
<protein>
    <submittedName>
        <fullName evidence="2">Exonuclease SbcC</fullName>
    </submittedName>
</protein>
<sequence>MADKTDITQKSKQDKTMSEISERLGAETVNQIQDIVNQQRQQNTMQYQNAQHKQFSTSIECLVNSAREQQMASEQQIQSTLNQASTSLMDARRLENLYNSALQLQQAAQLGISNLQMNARQYKQTIEQMEKDCHEQQVAMDMQVIQSMQQAVSALAQAQNAILQSQAINKMFDSITKCEDNLTQIEQMGQKTTPAM</sequence>
<evidence type="ECO:0000256" key="1">
    <source>
        <dbReference type="SAM" id="Coils"/>
    </source>
</evidence>
<dbReference type="KEGG" id="bacg:D2962_12140"/>
<keyword evidence="2" id="KW-0540">Nuclease</keyword>
<feature type="coiled-coil region" evidence="1">
    <location>
        <begin position="112"/>
        <end position="139"/>
    </location>
</feature>
<keyword evidence="3" id="KW-1185">Reference proteome</keyword>
<keyword evidence="2" id="KW-0269">Exonuclease</keyword>
<name>A0A3G2R863_9FIRM</name>